<dbReference type="Pfam" id="PF01784">
    <property type="entry name" value="DUF34_NIF3"/>
    <property type="match status" value="1"/>
</dbReference>
<dbReference type="InterPro" id="IPR036069">
    <property type="entry name" value="DUF34/NIF3_sf"/>
</dbReference>
<evidence type="ECO:0000313" key="4">
    <source>
        <dbReference type="Proteomes" id="UP001157733"/>
    </source>
</evidence>
<reference evidence="3 4" key="1">
    <citation type="submission" date="2022-09" db="EMBL/GenBank/DDBJ databases">
        <authorList>
            <person name="Kop L."/>
        </authorList>
    </citation>
    <scope>NUCLEOTIDE SEQUENCE [LARGE SCALE GENOMIC DNA]</scope>
    <source>
        <strain evidence="3 4">347</strain>
    </source>
</reference>
<sequence>MDIIQISHYLDQLLDIHNIRDASHAVNGLQIENTGDIQKVGLAVDACQATIDLALDAGCDMMFVHHGLFWGGLQPVRGAHYKKLARMMEANLGLYSAHIPLDVHPVLGNNRQLADVIGLENLQEFALHDGQHIGLRGTIAPKTGHELGGMLSEALKTNVRVIGDGVIRSVGLVTGGAGKLLGEAIREGLDCFITGEGEAYQFHDAMENGCILMFAGHYATETGGVKAVGKHLEEQFGLESLFLDYPTGL</sequence>
<name>A0ABN8VW14_9BACT</name>
<accession>A0ABN8VW14</accession>
<dbReference type="Gene3D" id="3.40.1390.30">
    <property type="entry name" value="NIF3 (NGG1p interacting factor 3)-like"/>
    <property type="match status" value="2"/>
</dbReference>
<dbReference type="InterPro" id="IPR002678">
    <property type="entry name" value="DUF34/NIF3"/>
</dbReference>
<dbReference type="NCBIfam" id="TIGR00486">
    <property type="entry name" value="YbgI_SA1388"/>
    <property type="match status" value="1"/>
</dbReference>
<evidence type="ECO:0000256" key="1">
    <source>
        <dbReference type="ARBA" id="ARBA00006964"/>
    </source>
</evidence>
<gene>
    <name evidence="3" type="ORF">NSPWAT_0516</name>
</gene>
<keyword evidence="2" id="KW-0479">Metal-binding</keyword>
<dbReference type="PANTHER" id="PTHR13799">
    <property type="entry name" value="NGG1 INTERACTING FACTOR 3"/>
    <property type="match status" value="1"/>
</dbReference>
<dbReference type="EMBL" id="OX336137">
    <property type="protein sequence ID" value="CAI2717375.1"/>
    <property type="molecule type" value="Genomic_DNA"/>
</dbReference>
<comment type="similarity">
    <text evidence="1">Belongs to the GTP cyclohydrolase I type 2/NIF3 family.</text>
</comment>
<keyword evidence="4" id="KW-1185">Reference proteome</keyword>
<protein>
    <submittedName>
        <fullName evidence="3">Nif3-related protein</fullName>
    </submittedName>
</protein>
<dbReference type="PANTHER" id="PTHR13799:SF14">
    <property type="entry name" value="GTP CYCLOHYDROLASE 1 TYPE 2 HOMOLOG"/>
    <property type="match status" value="1"/>
</dbReference>
<proteinExistence type="inferred from homology"/>
<dbReference type="Proteomes" id="UP001157733">
    <property type="component" value="Chromosome"/>
</dbReference>
<dbReference type="RefSeq" id="WP_282010320.1">
    <property type="nucleotide sequence ID" value="NZ_OX336137.1"/>
</dbReference>
<organism evidence="3 4">
    <name type="scientific">Nitrospina watsonii</name>
    <dbReference type="NCBI Taxonomy" id="1323948"/>
    <lineage>
        <taxon>Bacteria</taxon>
        <taxon>Pseudomonadati</taxon>
        <taxon>Nitrospinota/Tectimicrobiota group</taxon>
        <taxon>Nitrospinota</taxon>
        <taxon>Nitrospinia</taxon>
        <taxon>Nitrospinales</taxon>
        <taxon>Nitrospinaceae</taxon>
        <taxon>Nitrospina</taxon>
    </lineage>
</organism>
<evidence type="ECO:0000256" key="2">
    <source>
        <dbReference type="ARBA" id="ARBA00022723"/>
    </source>
</evidence>
<dbReference type="SUPFAM" id="SSF102705">
    <property type="entry name" value="NIF3 (NGG1p interacting factor 3)-like"/>
    <property type="match status" value="1"/>
</dbReference>
<evidence type="ECO:0000313" key="3">
    <source>
        <dbReference type="EMBL" id="CAI2717375.1"/>
    </source>
</evidence>